<feature type="region of interest" description="Disordered" evidence="1">
    <location>
        <begin position="1195"/>
        <end position="1219"/>
    </location>
</feature>
<evidence type="ECO:0000313" key="3">
    <source>
        <dbReference type="Proteomes" id="UP000054549"/>
    </source>
</evidence>
<dbReference type="SUPFAM" id="SSF48371">
    <property type="entry name" value="ARM repeat"/>
    <property type="match status" value="1"/>
</dbReference>
<feature type="region of interest" description="Disordered" evidence="1">
    <location>
        <begin position="174"/>
        <end position="204"/>
    </location>
</feature>
<accession>A0A0C2WIM9</accession>
<feature type="region of interest" description="Disordered" evidence="1">
    <location>
        <begin position="1"/>
        <end position="22"/>
    </location>
</feature>
<reference evidence="2 3" key="1">
    <citation type="submission" date="2014-04" db="EMBL/GenBank/DDBJ databases">
        <title>Evolutionary Origins and Diversification of the Mycorrhizal Mutualists.</title>
        <authorList>
            <consortium name="DOE Joint Genome Institute"/>
            <consortium name="Mycorrhizal Genomics Consortium"/>
            <person name="Kohler A."/>
            <person name="Kuo A."/>
            <person name="Nagy L.G."/>
            <person name="Floudas D."/>
            <person name="Copeland A."/>
            <person name="Barry K.W."/>
            <person name="Cichocki N."/>
            <person name="Veneault-Fourrey C."/>
            <person name="LaButti K."/>
            <person name="Lindquist E.A."/>
            <person name="Lipzen A."/>
            <person name="Lundell T."/>
            <person name="Morin E."/>
            <person name="Murat C."/>
            <person name="Riley R."/>
            <person name="Ohm R."/>
            <person name="Sun H."/>
            <person name="Tunlid A."/>
            <person name="Henrissat B."/>
            <person name="Grigoriev I.V."/>
            <person name="Hibbett D.S."/>
            <person name="Martin F."/>
        </authorList>
    </citation>
    <scope>NUCLEOTIDE SEQUENCE [LARGE SCALE GENOMIC DNA]</scope>
    <source>
        <strain evidence="2 3">Koide BX008</strain>
    </source>
</reference>
<proteinExistence type="predicted"/>
<organism evidence="2 3">
    <name type="scientific">Amanita muscaria (strain Koide BX008)</name>
    <dbReference type="NCBI Taxonomy" id="946122"/>
    <lineage>
        <taxon>Eukaryota</taxon>
        <taxon>Fungi</taxon>
        <taxon>Dikarya</taxon>
        <taxon>Basidiomycota</taxon>
        <taxon>Agaricomycotina</taxon>
        <taxon>Agaricomycetes</taxon>
        <taxon>Agaricomycetidae</taxon>
        <taxon>Agaricales</taxon>
        <taxon>Pluteineae</taxon>
        <taxon>Amanitaceae</taxon>
        <taxon>Amanita</taxon>
    </lineage>
</organism>
<gene>
    <name evidence="2" type="ORF">M378DRAFT_82602</name>
</gene>
<dbReference type="OrthoDB" id="2591260at2759"/>
<protein>
    <submittedName>
        <fullName evidence="2">Uncharacterized protein</fullName>
    </submittedName>
</protein>
<dbReference type="InterPro" id="IPR016024">
    <property type="entry name" value="ARM-type_fold"/>
</dbReference>
<evidence type="ECO:0000256" key="1">
    <source>
        <dbReference type="SAM" id="MobiDB-lite"/>
    </source>
</evidence>
<feature type="region of interest" description="Disordered" evidence="1">
    <location>
        <begin position="515"/>
        <end position="541"/>
    </location>
</feature>
<sequence length="1219" mass="134888">MLPTPPRSSHSSNKENRPNLLSTRAVAWAQHNQIHTLSLSPPKLSRTPTSASRDRPARSILKKQRLTSFGQLPQDICDDFKPREITPEPQDPLCDLKYLENPVTCIISSESSLKALIEAYNILAARLRSCITGQKGETDVADASWPLFQPLRQHRDAFVKSLVKDLGKVLVDPLDDEPRGEKKEDRILAPLPSPNNTPRKKKDGMTAEQIKYARDLCTVSHSVIKFLNVVWTVPAVCGIFSDEEHVQVLSQVLNIPLALELPTINARKTCALAIWLIQTQRLPKDVLTPTADKIVAALRRAIDGELGKEGKKGSVSDGLRAIHDLCVHQPIVFVKPFAPVLPTILQNLLAPTLALRVQACQALGGIVSGANKSFIRKAHIHARFARLVRFFLTRVSNKHKDTGIASVPSTPKEPAIIRTLRVTLEATDPQHSAQGPVWALNVIANFIALLGPVLIEDSALRHIISSLLSLGLQHPKSSVRALACIVWRPFVWAYFQPVFTFDVVGEDRTDSLDKLDDVQSLSEEEKEGRKKARKEEREKEREKEIVEGRKSLWKRLTSVVECQMGVMTIAALLSSSNPCEDAEDSTESIEDSDDAIKRVFSLLKLMILKGGQNCGEAIEVARRLVRFDQVSSSSDSDTQMTWRVNMLLPRSLFSATSNLLSVEFKSLSTTVRAIMERSAGLEAVRSLTREELSKEWVFDGLIQVWREAVACLEMYDGDEAPTDIAEVWDGLVKASVSHLQDSGDDAATVAFVIKAATVLIDIIQDRNIDLTPKATIPPSSIPAPKTEVEVLSITFSSDPPQEDPEPTKRFTNGALKLRIVKDLWATVRTVVPHALLGLASERFLSCLVKNEDELLGGGDVLDFDTERDEAALKLWSQLCAELVMCCDLGVVRPFWGCERRAEFSWSQGVSRMPVWRIFADLWNAEANCTCESSTVLICAPFLDPGTESTSVSDLPMWEALLDTTIAKALDNGRDSSSILEDISSTFLDAFDWEGIPCTPAFIRATDILLSRFDIDSLSGDLPLSLFRLVNDVLYASYPPSNQVKQYVRWVLRTLSDLLRRCDGCENSQKEVHADLVSTMVAAVKQSVALWITDDKNAVSEDDWAYDMEPLYGYLLSTLTLLPRTVDTLNDHTEILESALLGNEFRTQLAADAFRAFGAVYLDSLECEEWPGGLVRCLVASNLRAETAVTVVEDELPPSSPTTVVTVSDSDGHGKQLSAL</sequence>
<feature type="compositionally biased region" description="Basic and acidic residues" evidence="1">
    <location>
        <begin position="176"/>
        <end position="187"/>
    </location>
</feature>
<dbReference type="AlphaFoldDB" id="A0A0C2WIM9"/>
<dbReference type="Proteomes" id="UP000054549">
    <property type="component" value="Unassembled WGS sequence"/>
</dbReference>
<dbReference type="EMBL" id="KN818285">
    <property type="protein sequence ID" value="KIL61387.1"/>
    <property type="molecule type" value="Genomic_DNA"/>
</dbReference>
<keyword evidence="3" id="KW-1185">Reference proteome</keyword>
<name>A0A0C2WIM9_AMAMK</name>
<feature type="region of interest" description="Disordered" evidence="1">
    <location>
        <begin position="37"/>
        <end position="57"/>
    </location>
</feature>
<dbReference type="STRING" id="946122.A0A0C2WIM9"/>
<dbReference type="InParanoid" id="A0A0C2WIM9"/>
<dbReference type="HOGENOM" id="CLU_001598_2_0_1"/>
<evidence type="ECO:0000313" key="2">
    <source>
        <dbReference type="EMBL" id="KIL61387.1"/>
    </source>
</evidence>